<protein>
    <recommendedName>
        <fullName evidence="14">Riboflavin biosynthesis protein</fullName>
    </recommendedName>
    <domain>
        <recommendedName>
            <fullName evidence="14">Riboflavin kinase</fullName>
            <ecNumber evidence="14">2.7.1.26</ecNumber>
        </recommendedName>
        <alternativeName>
            <fullName evidence="14">Flavokinase</fullName>
        </alternativeName>
    </domain>
    <domain>
        <recommendedName>
            <fullName evidence="14">FMN adenylyltransferase</fullName>
            <ecNumber evidence="14">2.7.7.2</ecNumber>
        </recommendedName>
        <alternativeName>
            <fullName evidence="14">FAD pyrophosphorylase</fullName>
        </alternativeName>
        <alternativeName>
            <fullName evidence="14">FAD synthase</fullName>
        </alternativeName>
    </domain>
</protein>
<accession>C0CJA6</accession>
<dbReference type="EC" id="2.7.1.26" evidence="14"/>
<name>C0CJA6_BLAHS</name>
<dbReference type="NCBIfam" id="TIGR00125">
    <property type="entry name" value="cyt_tran_rel"/>
    <property type="match status" value="1"/>
</dbReference>
<dbReference type="GO" id="GO:0006747">
    <property type="term" value="P:FAD biosynthetic process"/>
    <property type="evidence" value="ECO:0007669"/>
    <property type="project" value="UniProtKB-UniRule"/>
</dbReference>
<evidence type="ECO:0000256" key="2">
    <source>
        <dbReference type="ARBA" id="ARBA00005201"/>
    </source>
</evidence>
<keyword evidence="5 14" id="KW-0808">Transferase</keyword>
<evidence type="ECO:0000256" key="5">
    <source>
        <dbReference type="ARBA" id="ARBA00022679"/>
    </source>
</evidence>
<keyword evidence="3 14" id="KW-0285">Flavoprotein</keyword>
<dbReference type="InterPro" id="IPR004821">
    <property type="entry name" value="Cyt_trans-like"/>
</dbReference>
<evidence type="ECO:0000256" key="14">
    <source>
        <dbReference type="PIRNR" id="PIRNR004491"/>
    </source>
</evidence>
<dbReference type="NCBIfam" id="NF004162">
    <property type="entry name" value="PRK05627.1-5"/>
    <property type="match status" value="1"/>
</dbReference>
<dbReference type="SUPFAM" id="SSF82114">
    <property type="entry name" value="Riboflavin kinase-like"/>
    <property type="match status" value="1"/>
</dbReference>
<sequence>MTGVIMDYQKNIEKIPQVLRCAVTLGKFDGLHRGHQKLIQRVLEKKEQGLSAVVFAFDQSNRMILSHEERRAKLETMGVDLFLECPLNERLRHMLPEVFVKEILVDRLHVGFLAVGQDFRFGYERKGNAQLLQKMGQQYDFQVEVIPDETDGKRKISSTYVREQLNEGKVEKVAELLGEYFSTTGEVLHGRGLGHRKLMPTTNLVPPKEKLMPPNGVYITKSRFGDQQFHGITNVGYKPTVGAEEFLGVETYLFHCDQNLYGQKSVVSFLKFLRPERRFDSLEKLKAQLMADIEKAQNYFEETSKNVDC</sequence>
<dbReference type="Gene3D" id="2.40.30.30">
    <property type="entry name" value="Riboflavin kinase-like"/>
    <property type="match status" value="1"/>
</dbReference>
<evidence type="ECO:0000256" key="10">
    <source>
        <dbReference type="ARBA" id="ARBA00022840"/>
    </source>
</evidence>
<dbReference type="InterPro" id="IPR015864">
    <property type="entry name" value="FAD_synthase"/>
</dbReference>
<reference evidence="16 17" key="1">
    <citation type="submission" date="2009-01" db="EMBL/GenBank/DDBJ databases">
        <authorList>
            <person name="Fulton L."/>
            <person name="Clifton S."/>
            <person name="Fulton B."/>
            <person name="Xu J."/>
            <person name="Minx P."/>
            <person name="Pepin K.H."/>
            <person name="Johnson M."/>
            <person name="Bhonagiri V."/>
            <person name="Nash W.E."/>
            <person name="Mardis E.R."/>
            <person name="Wilson R.K."/>
        </authorList>
    </citation>
    <scope>NUCLEOTIDE SEQUENCE [LARGE SCALE GENOMIC DNA]</scope>
    <source>
        <strain evidence="17">DSM 10507 / JCM 14656 / S5a33</strain>
    </source>
</reference>
<keyword evidence="6 14" id="KW-0548">Nucleotidyltransferase</keyword>
<evidence type="ECO:0000313" key="17">
    <source>
        <dbReference type="Proteomes" id="UP000003100"/>
    </source>
</evidence>
<evidence type="ECO:0000256" key="7">
    <source>
        <dbReference type="ARBA" id="ARBA00022741"/>
    </source>
</evidence>
<dbReference type="PATRIC" id="fig|476272.21.peg.3934"/>
<dbReference type="InterPro" id="IPR014729">
    <property type="entry name" value="Rossmann-like_a/b/a_fold"/>
</dbReference>
<dbReference type="InterPro" id="IPR023465">
    <property type="entry name" value="Riboflavin_kinase_dom_sf"/>
</dbReference>
<dbReference type="eggNOG" id="COG0196">
    <property type="taxonomic scope" value="Bacteria"/>
</dbReference>
<dbReference type="GO" id="GO:0005524">
    <property type="term" value="F:ATP binding"/>
    <property type="evidence" value="ECO:0007669"/>
    <property type="project" value="UniProtKB-UniRule"/>
</dbReference>
<dbReference type="Pfam" id="PF01687">
    <property type="entry name" value="Flavokinase"/>
    <property type="match status" value="1"/>
</dbReference>
<dbReference type="InterPro" id="IPR002606">
    <property type="entry name" value="Riboflavin_kinase_bac"/>
</dbReference>
<dbReference type="SMART" id="SM00904">
    <property type="entry name" value="Flavokinase"/>
    <property type="match status" value="1"/>
</dbReference>
<dbReference type="GO" id="GO:0009398">
    <property type="term" value="P:FMN biosynthetic process"/>
    <property type="evidence" value="ECO:0007669"/>
    <property type="project" value="UniProtKB-UniRule"/>
</dbReference>
<dbReference type="EMBL" id="ACBZ01000040">
    <property type="protein sequence ID" value="EEG50154.1"/>
    <property type="molecule type" value="Genomic_DNA"/>
</dbReference>
<evidence type="ECO:0000256" key="9">
    <source>
        <dbReference type="ARBA" id="ARBA00022827"/>
    </source>
</evidence>
<dbReference type="CDD" id="cd02064">
    <property type="entry name" value="FAD_synthetase_N"/>
    <property type="match status" value="1"/>
</dbReference>
<keyword evidence="9 14" id="KW-0274">FAD</keyword>
<evidence type="ECO:0000256" key="12">
    <source>
        <dbReference type="ARBA" id="ARBA00047880"/>
    </source>
</evidence>
<evidence type="ECO:0000256" key="11">
    <source>
        <dbReference type="ARBA" id="ARBA00023268"/>
    </source>
</evidence>
<dbReference type="InterPro" id="IPR023468">
    <property type="entry name" value="Riboflavin_kinase"/>
</dbReference>
<dbReference type="Gene3D" id="3.40.50.620">
    <property type="entry name" value="HUPs"/>
    <property type="match status" value="1"/>
</dbReference>
<evidence type="ECO:0000256" key="1">
    <source>
        <dbReference type="ARBA" id="ARBA00004726"/>
    </source>
</evidence>
<evidence type="ECO:0000256" key="4">
    <source>
        <dbReference type="ARBA" id="ARBA00022643"/>
    </source>
</evidence>
<comment type="catalytic activity">
    <reaction evidence="13 14">
        <text>FMN + ATP + H(+) = FAD + diphosphate</text>
        <dbReference type="Rhea" id="RHEA:17237"/>
        <dbReference type="ChEBI" id="CHEBI:15378"/>
        <dbReference type="ChEBI" id="CHEBI:30616"/>
        <dbReference type="ChEBI" id="CHEBI:33019"/>
        <dbReference type="ChEBI" id="CHEBI:57692"/>
        <dbReference type="ChEBI" id="CHEBI:58210"/>
        <dbReference type="EC" id="2.7.7.2"/>
    </reaction>
</comment>
<dbReference type="NCBIfam" id="TIGR00083">
    <property type="entry name" value="ribF"/>
    <property type="match status" value="1"/>
</dbReference>
<dbReference type="HOGENOM" id="CLU_048437_0_2_9"/>
<dbReference type="GO" id="GO:0003919">
    <property type="term" value="F:FMN adenylyltransferase activity"/>
    <property type="evidence" value="ECO:0007669"/>
    <property type="project" value="UniProtKB-UniRule"/>
</dbReference>
<dbReference type="Proteomes" id="UP000003100">
    <property type="component" value="Unassembled WGS sequence"/>
</dbReference>
<keyword evidence="10 14" id="KW-0067">ATP-binding</keyword>
<evidence type="ECO:0000259" key="15">
    <source>
        <dbReference type="SMART" id="SM00904"/>
    </source>
</evidence>
<dbReference type="PIRSF" id="PIRSF004491">
    <property type="entry name" value="FAD_Synth"/>
    <property type="match status" value="1"/>
</dbReference>
<proteinExistence type="inferred from homology"/>
<evidence type="ECO:0000256" key="6">
    <source>
        <dbReference type="ARBA" id="ARBA00022695"/>
    </source>
</evidence>
<evidence type="ECO:0000256" key="3">
    <source>
        <dbReference type="ARBA" id="ARBA00022630"/>
    </source>
</evidence>
<dbReference type="FunFam" id="3.40.50.620:FF:000021">
    <property type="entry name" value="Riboflavin biosynthesis protein"/>
    <property type="match status" value="1"/>
</dbReference>
<keyword evidence="17" id="KW-1185">Reference proteome</keyword>
<dbReference type="PANTHER" id="PTHR22749">
    <property type="entry name" value="RIBOFLAVIN KINASE/FMN ADENYLYLTRANSFERASE"/>
    <property type="match status" value="1"/>
</dbReference>
<comment type="pathway">
    <text evidence="2 14">Cofactor biosynthesis; FMN biosynthesis; FMN from riboflavin (ATP route): step 1/1.</text>
</comment>
<dbReference type="PANTHER" id="PTHR22749:SF6">
    <property type="entry name" value="RIBOFLAVIN KINASE"/>
    <property type="match status" value="1"/>
</dbReference>
<dbReference type="GO" id="GO:0008531">
    <property type="term" value="F:riboflavin kinase activity"/>
    <property type="evidence" value="ECO:0007669"/>
    <property type="project" value="UniProtKB-UniRule"/>
</dbReference>
<organism evidence="16 17">
    <name type="scientific">Blautia hydrogenotrophica (strain DSM 10507 / JCM 14656 / S5a33)</name>
    <name type="common">Ruminococcus hydrogenotrophicus</name>
    <dbReference type="NCBI Taxonomy" id="476272"/>
    <lineage>
        <taxon>Bacteria</taxon>
        <taxon>Bacillati</taxon>
        <taxon>Bacillota</taxon>
        <taxon>Clostridia</taxon>
        <taxon>Lachnospirales</taxon>
        <taxon>Lachnospiraceae</taxon>
        <taxon>Blautia</taxon>
    </lineage>
</organism>
<evidence type="ECO:0000256" key="13">
    <source>
        <dbReference type="ARBA" id="ARBA00049494"/>
    </source>
</evidence>
<dbReference type="AlphaFoldDB" id="C0CJA6"/>
<keyword evidence="8 14" id="KW-0418">Kinase</keyword>
<comment type="caution">
    <text evidence="16">The sequence shown here is derived from an EMBL/GenBank/DDBJ whole genome shotgun (WGS) entry which is preliminary data.</text>
</comment>
<keyword evidence="7 14" id="KW-0547">Nucleotide-binding</keyword>
<comment type="catalytic activity">
    <reaction evidence="12 14">
        <text>riboflavin + ATP = FMN + ADP + H(+)</text>
        <dbReference type="Rhea" id="RHEA:14357"/>
        <dbReference type="ChEBI" id="CHEBI:15378"/>
        <dbReference type="ChEBI" id="CHEBI:30616"/>
        <dbReference type="ChEBI" id="CHEBI:57986"/>
        <dbReference type="ChEBI" id="CHEBI:58210"/>
        <dbReference type="ChEBI" id="CHEBI:456216"/>
        <dbReference type="EC" id="2.7.1.26"/>
    </reaction>
</comment>
<comment type="pathway">
    <text evidence="1 14">Cofactor biosynthesis; FAD biosynthesis; FAD from FMN: step 1/1.</text>
</comment>
<evidence type="ECO:0000313" key="16">
    <source>
        <dbReference type="EMBL" id="EEG50154.1"/>
    </source>
</evidence>
<keyword evidence="11" id="KW-0511">Multifunctional enzyme</keyword>
<keyword evidence="4 14" id="KW-0288">FMN</keyword>
<comment type="similarity">
    <text evidence="14">Belongs to the ribF family.</text>
</comment>
<dbReference type="UniPathway" id="UPA00276">
    <property type="reaction ID" value="UER00406"/>
</dbReference>
<evidence type="ECO:0000256" key="8">
    <source>
        <dbReference type="ARBA" id="ARBA00022777"/>
    </source>
</evidence>
<dbReference type="Pfam" id="PF06574">
    <property type="entry name" value="FAD_syn"/>
    <property type="match status" value="1"/>
</dbReference>
<dbReference type="SUPFAM" id="SSF52374">
    <property type="entry name" value="Nucleotidylyl transferase"/>
    <property type="match status" value="1"/>
</dbReference>
<feature type="domain" description="Riboflavin kinase" evidence="15">
    <location>
        <begin position="176"/>
        <end position="301"/>
    </location>
</feature>
<dbReference type="EC" id="2.7.7.2" evidence="14"/>
<dbReference type="GO" id="GO:0009231">
    <property type="term" value="P:riboflavin biosynthetic process"/>
    <property type="evidence" value="ECO:0007669"/>
    <property type="project" value="InterPro"/>
</dbReference>
<dbReference type="UniPathway" id="UPA00277">
    <property type="reaction ID" value="UER00407"/>
</dbReference>
<reference evidence="16 17" key="2">
    <citation type="submission" date="2009-02" db="EMBL/GenBank/DDBJ databases">
        <title>Draft genome sequence of Blautia hydrogenotrophica DSM 10507 (Ruminococcus hydrogenotrophicus DSM 10507).</title>
        <authorList>
            <person name="Sudarsanam P."/>
            <person name="Ley R."/>
            <person name="Guruge J."/>
            <person name="Turnbaugh P.J."/>
            <person name="Mahowald M."/>
            <person name="Liep D."/>
            <person name="Gordon J."/>
        </authorList>
    </citation>
    <scope>NUCLEOTIDE SEQUENCE [LARGE SCALE GENOMIC DNA]</scope>
    <source>
        <strain evidence="17">DSM 10507 / JCM 14656 / S5a33</strain>
    </source>
</reference>
<dbReference type="InterPro" id="IPR015865">
    <property type="entry name" value="Riboflavin_kinase_bac/euk"/>
</dbReference>
<gene>
    <name evidence="16" type="ORF">RUMHYD_00924</name>
</gene>